<proteinExistence type="predicted"/>
<dbReference type="RefSeq" id="WP_246230717.1">
    <property type="nucleotide sequence ID" value="NZ_AP022588.1"/>
</dbReference>
<dbReference type="AlphaFoldDB" id="A0A7I7QUE3"/>
<evidence type="ECO:0000313" key="2">
    <source>
        <dbReference type="EMBL" id="BBY29875.1"/>
    </source>
</evidence>
<protein>
    <submittedName>
        <fullName evidence="2">CHAT domain-containing protein</fullName>
    </submittedName>
</protein>
<name>A0A7I7QUE3_9MYCO</name>
<dbReference type="Pfam" id="PF12770">
    <property type="entry name" value="CHAT"/>
    <property type="match status" value="1"/>
</dbReference>
<feature type="domain" description="CHAT" evidence="1">
    <location>
        <begin position="108"/>
        <end position="427"/>
    </location>
</feature>
<evidence type="ECO:0000313" key="3">
    <source>
        <dbReference type="Proteomes" id="UP000467193"/>
    </source>
</evidence>
<gene>
    <name evidence="2" type="ORF">MSEDJ_39710</name>
</gene>
<dbReference type="EMBL" id="AP022588">
    <property type="protein sequence ID" value="BBY29875.1"/>
    <property type="molecule type" value="Genomic_DNA"/>
</dbReference>
<dbReference type="KEGG" id="msei:MSEDJ_39710"/>
<dbReference type="InterPro" id="IPR024983">
    <property type="entry name" value="CHAT_dom"/>
</dbReference>
<evidence type="ECO:0000259" key="1">
    <source>
        <dbReference type="Pfam" id="PF12770"/>
    </source>
</evidence>
<keyword evidence="3" id="KW-1185">Reference proteome</keyword>
<reference evidence="2 3" key="1">
    <citation type="journal article" date="2019" name="Emerg. Microbes Infect.">
        <title>Comprehensive subspecies identification of 175 nontuberculous mycobacteria species based on 7547 genomic profiles.</title>
        <authorList>
            <person name="Matsumoto Y."/>
            <person name="Kinjo T."/>
            <person name="Motooka D."/>
            <person name="Nabeya D."/>
            <person name="Jung N."/>
            <person name="Uechi K."/>
            <person name="Horii T."/>
            <person name="Iida T."/>
            <person name="Fujita J."/>
            <person name="Nakamura S."/>
        </authorList>
    </citation>
    <scope>NUCLEOTIDE SEQUENCE [LARGE SCALE GENOMIC DNA]</scope>
    <source>
        <strain evidence="2 3">JCM 17899</strain>
    </source>
</reference>
<sequence>MAVSRPTLVLRLADVGRATYGSLRVVGDPSRTVTWVIEEPLLLAALAELRDALPEPVAEESVGDALRRALVRGPLATRSTEHVLAYRLGVLLLSDGCWRLLAEFAPDPRAVVFVSPSARLARVPWGLLAWPLLRPEADSMVRARVAAVTVEGTSAARIPWPEAEPSDLADGRRLLDLVDVLMSVPANIANATRPRCDWSAAADRPPLLILDPRVPGQRADSSLGSVLGRPHPDTPVAQHFSQSMSRGRVLPDVGSAVELFRRTDVDRRWLAAMLAAPPGRLLYVGHATAAESGSADRSALHLADEQPLTAGDVMSLALPIPPRVALLACASGGDYRFDEATGLVAAMVLGGAQLVTATLWSLPTTAGYRQFTGSAADPMSDVVVAIDRAHQDVEAGGAINRWQRDELNRWRSGDPTASPLYWAAMVSFAVDGAR</sequence>
<organism evidence="2 3">
    <name type="scientific">Mycolicibacterium sediminis</name>
    <dbReference type="NCBI Taxonomy" id="1286180"/>
    <lineage>
        <taxon>Bacteria</taxon>
        <taxon>Bacillati</taxon>
        <taxon>Actinomycetota</taxon>
        <taxon>Actinomycetes</taxon>
        <taxon>Mycobacteriales</taxon>
        <taxon>Mycobacteriaceae</taxon>
        <taxon>Mycolicibacterium</taxon>
    </lineage>
</organism>
<dbReference type="Proteomes" id="UP000467193">
    <property type="component" value="Chromosome"/>
</dbReference>
<accession>A0A7I7QUE3</accession>